<evidence type="ECO:0000313" key="3">
    <source>
        <dbReference type="EMBL" id="RKF18388.1"/>
    </source>
</evidence>
<evidence type="ECO:0000313" key="4">
    <source>
        <dbReference type="Proteomes" id="UP000284395"/>
    </source>
</evidence>
<comment type="caution">
    <text evidence="3">The sequence shown here is derived from an EMBL/GenBank/DDBJ whole genome shotgun (WGS) entry which is preliminary data.</text>
</comment>
<organism evidence="3 4">
    <name type="scientific">Altericroceibacterium spongiae</name>
    <dbReference type="NCBI Taxonomy" id="2320269"/>
    <lineage>
        <taxon>Bacteria</taxon>
        <taxon>Pseudomonadati</taxon>
        <taxon>Pseudomonadota</taxon>
        <taxon>Alphaproteobacteria</taxon>
        <taxon>Sphingomonadales</taxon>
        <taxon>Erythrobacteraceae</taxon>
        <taxon>Altericroceibacterium</taxon>
    </lineage>
</organism>
<evidence type="ECO:0000259" key="2">
    <source>
        <dbReference type="SMART" id="SM00867"/>
    </source>
</evidence>
<dbReference type="SUPFAM" id="SSF101874">
    <property type="entry name" value="YceI-like"/>
    <property type="match status" value="1"/>
</dbReference>
<dbReference type="PANTHER" id="PTHR34406">
    <property type="entry name" value="PROTEIN YCEI"/>
    <property type="match status" value="1"/>
</dbReference>
<dbReference type="PANTHER" id="PTHR34406:SF1">
    <property type="entry name" value="PROTEIN YCEI"/>
    <property type="match status" value="1"/>
</dbReference>
<gene>
    <name evidence="3" type="ORF">D6851_14720</name>
</gene>
<evidence type="ECO:0000256" key="1">
    <source>
        <dbReference type="SAM" id="SignalP"/>
    </source>
</evidence>
<dbReference type="EMBL" id="RAPF01000009">
    <property type="protein sequence ID" value="RKF18388.1"/>
    <property type="molecule type" value="Genomic_DNA"/>
</dbReference>
<dbReference type="SMART" id="SM00867">
    <property type="entry name" value="YceI"/>
    <property type="match status" value="1"/>
</dbReference>
<keyword evidence="4" id="KW-1185">Reference proteome</keyword>
<name>A0A420ECH1_9SPHN</name>
<dbReference type="Gene3D" id="2.40.128.110">
    <property type="entry name" value="Lipid/polyisoprenoid-binding, YceI-like"/>
    <property type="match status" value="1"/>
</dbReference>
<feature type="domain" description="Lipid/polyisoprenoid-binding YceI-like" evidence="2">
    <location>
        <begin position="39"/>
        <end position="209"/>
    </location>
</feature>
<sequence length="211" mass="21970">MIALAATASLATLSYGALQAQDSPPLATAIDASTVQAGTYVSDPSHTLVGWRVNHFNFNDYFGIFGDIEGSLTLYPSNISATKLDVTIPIASVTVASTGLHDHLLRAGEDGKKPDFFGPAPAPAHFVSTAVQKTGATTANITGNLTLNGKTRPVTIAAELTGAGVNAMSKAETIGFEGRAQIKRSEFGVDAFVPMVSDEVVLDITAAFEKQ</sequence>
<proteinExistence type="predicted"/>
<feature type="chain" id="PRO_5019511359" evidence="1">
    <location>
        <begin position="21"/>
        <end position="211"/>
    </location>
</feature>
<dbReference type="AlphaFoldDB" id="A0A420ECH1"/>
<reference evidence="3 4" key="1">
    <citation type="submission" date="2018-09" db="EMBL/GenBank/DDBJ databases">
        <title>Altererythrobacter spongiae sp. nov., isolated from a marine sponge.</title>
        <authorList>
            <person name="Zhuang L."/>
            <person name="Luo L."/>
        </authorList>
    </citation>
    <scope>NUCLEOTIDE SEQUENCE [LARGE SCALE GENOMIC DNA]</scope>
    <source>
        <strain evidence="3 4">HN-Y73</strain>
    </source>
</reference>
<accession>A0A420ECH1</accession>
<dbReference type="OrthoDB" id="9811006at2"/>
<dbReference type="Proteomes" id="UP000284395">
    <property type="component" value="Unassembled WGS sequence"/>
</dbReference>
<protein>
    <submittedName>
        <fullName evidence="3">Polyisoprenoid-binding protein</fullName>
    </submittedName>
</protein>
<dbReference type="InterPro" id="IPR007372">
    <property type="entry name" value="Lipid/polyisoprenoid-bd_YceI"/>
</dbReference>
<dbReference type="InterPro" id="IPR036761">
    <property type="entry name" value="TTHA0802/YceI-like_sf"/>
</dbReference>
<dbReference type="Pfam" id="PF04264">
    <property type="entry name" value="YceI"/>
    <property type="match status" value="1"/>
</dbReference>
<keyword evidence="1" id="KW-0732">Signal</keyword>
<feature type="signal peptide" evidence="1">
    <location>
        <begin position="1"/>
        <end position="20"/>
    </location>
</feature>